<name>A0AA90KK42_9ACTN</name>
<organism evidence="1">
    <name type="scientific">Streptantibioticus silvisoli</name>
    <dbReference type="NCBI Taxonomy" id="2705255"/>
    <lineage>
        <taxon>Bacteria</taxon>
        <taxon>Bacillati</taxon>
        <taxon>Actinomycetota</taxon>
        <taxon>Actinomycetes</taxon>
        <taxon>Kitasatosporales</taxon>
        <taxon>Streptomycetaceae</taxon>
        <taxon>Streptantibioticus</taxon>
    </lineage>
</organism>
<dbReference type="RefSeq" id="WP_271314278.1">
    <property type="nucleotide sequence ID" value="NZ_JABXJJ020000060.1"/>
</dbReference>
<dbReference type="EMBL" id="JABXJJ020000060">
    <property type="protein sequence ID" value="MDI5974099.1"/>
    <property type="molecule type" value="Genomic_DNA"/>
</dbReference>
<dbReference type="AlphaFoldDB" id="A0AA90KK42"/>
<accession>A0AA90KK42</accession>
<reference evidence="1" key="1">
    <citation type="submission" date="2023-05" db="EMBL/GenBank/DDBJ databases">
        <title>Streptantibioticus silvisoli sp. nov., acidotolerant actinomycetes 1 from pine litter.</title>
        <authorList>
            <person name="Swiecimska M."/>
            <person name="Golinska P."/>
            <person name="Sangal V."/>
            <person name="Wachnowicz B."/>
            <person name="Goodfellow M."/>
        </authorList>
    </citation>
    <scope>NUCLEOTIDE SEQUENCE</scope>
    <source>
        <strain evidence="1">SL13</strain>
    </source>
</reference>
<sequence length="76" mass="8682">MDVMRGFRRQGPTHSLEVCFAQPLRPHAIRQIQLHAVDAPENTVRLQRLNVWHRVGISLESPVAGLHGIRWSRPAN</sequence>
<protein>
    <submittedName>
        <fullName evidence="1">Uncharacterized protein</fullName>
    </submittedName>
</protein>
<proteinExistence type="predicted"/>
<evidence type="ECO:0000313" key="1">
    <source>
        <dbReference type="EMBL" id="MDI5974099.1"/>
    </source>
</evidence>
<gene>
    <name evidence="1" type="ORF">POF50_032950</name>
</gene>
<comment type="caution">
    <text evidence="1">The sequence shown here is derived from an EMBL/GenBank/DDBJ whole genome shotgun (WGS) entry which is preliminary data.</text>
</comment>